<dbReference type="Gramene" id="Psat03G0220500-T1">
    <property type="protein sequence ID" value="KAI5426684.1"/>
    <property type="gene ID" value="KIW84_032205"/>
</dbReference>
<keyword evidence="2" id="KW-1185">Reference proteome</keyword>
<proteinExistence type="predicted"/>
<protein>
    <submittedName>
        <fullName evidence="1">Uncharacterized protein</fullName>
    </submittedName>
</protein>
<comment type="caution">
    <text evidence="1">The sequence shown here is derived from an EMBL/GenBank/DDBJ whole genome shotgun (WGS) entry which is preliminary data.</text>
</comment>
<dbReference type="EMBL" id="JAMSHJ010000003">
    <property type="protein sequence ID" value="KAI5426684.1"/>
    <property type="molecule type" value="Genomic_DNA"/>
</dbReference>
<reference evidence="1 2" key="1">
    <citation type="journal article" date="2022" name="Nat. Genet.">
        <title>Improved pea reference genome and pan-genome highlight genomic features and evolutionary characteristics.</title>
        <authorList>
            <person name="Yang T."/>
            <person name="Liu R."/>
            <person name="Luo Y."/>
            <person name="Hu S."/>
            <person name="Wang D."/>
            <person name="Wang C."/>
            <person name="Pandey M.K."/>
            <person name="Ge S."/>
            <person name="Xu Q."/>
            <person name="Li N."/>
            <person name="Li G."/>
            <person name="Huang Y."/>
            <person name="Saxena R.K."/>
            <person name="Ji Y."/>
            <person name="Li M."/>
            <person name="Yan X."/>
            <person name="He Y."/>
            <person name="Liu Y."/>
            <person name="Wang X."/>
            <person name="Xiang C."/>
            <person name="Varshney R.K."/>
            <person name="Ding H."/>
            <person name="Gao S."/>
            <person name="Zong X."/>
        </authorList>
    </citation>
    <scope>NUCLEOTIDE SEQUENCE [LARGE SCALE GENOMIC DNA]</scope>
    <source>
        <strain evidence="1 2">cv. Zhongwan 6</strain>
    </source>
</reference>
<sequence>MFYSPEVPATCHKYPTRANIQLRMEDLKQANCELHEEIFTLRASQERQVGLIDTLMARLELIPTTRLNTTLYAPVVSDTAIPITTIVTTIVTVSFGMSSGFVYLFGHPYGLPHIYQGFIPPPEPTLGFPNGPFGSFGPFGLFGSPPLASQSLASQATVSQGFVPQYYGTNPYGAQLSMSMGNPGYAIPPTTVVTCTLQEDPVDLYHGPSIHSDVCGKKKNGEVFVIVPLFRKPKYFEIFCPSREGTSPASSTKRLDIKMLSPFPYKSDKVMPWEYAPTTTVNGVEQPLVYNKVVTNIADASGLTRSGRVFTPVGLRSRKPDNGKALLVIPERRHVPDVIISLSKQRDNLKWTKEATCARSKMELSKPFPRERLGVKEEVVARALSNETYFRQRIIIHGSQIYGDRGKT</sequence>
<name>A0A9D5B1X5_PEA</name>
<dbReference type="AlphaFoldDB" id="A0A9D5B1X5"/>
<accession>A0A9D5B1X5</accession>
<evidence type="ECO:0000313" key="2">
    <source>
        <dbReference type="Proteomes" id="UP001058974"/>
    </source>
</evidence>
<gene>
    <name evidence="1" type="ORF">KIW84_032205</name>
</gene>
<dbReference type="Proteomes" id="UP001058974">
    <property type="component" value="Chromosome 3"/>
</dbReference>
<organism evidence="1 2">
    <name type="scientific">Pisum sativum</name>
    <name type="common">Garden pea</name>
    <name type="synonym">Lathyrus oleraceus</name>
    <dbReference type="NCBI Taxonomy" id="3888"/>
    <lineage>
        <taxon>Eukaryota</taxon>
        <taxon>Viridiplantae</taxon>
        <taxon>Streptophyta</taxon>
        <taxon>Embryophyta</taxon>
        <taxon>Tracheophyta</taxon>
        <taxon>Spermatophyta</taxon>
        <taxon>Magnoliopsida</taxon>
        <taxon>eudicotyledons</taxon>
        <taxon>Gunneridae</taxon>
        <taxon>Pentapetalae</taxon>
        <taxon>rosids</taxon>
        <taxon>fabids</taxon>
        <taxon>Fabales</taxon>
        <taxon>Fabaceae</taxon>
        <taxon>Papilionoideae</taxon>
        <taxon>50 kb inversion clade</taxon>
        <taxon>NPAAA clade</taxon>
        <taxon>Hologalegina</taxon>
        <taxon>IRL clade</taxon>
        <taxon>Fabeae</taxon>
        <taxon>Lathyrus</taxon>
    </lineage>
</organism>
<evidence type="ECO:0000313" key="1">
    <source>
        <dbReference type="EMBL" id="KAI5426684.1"/>
    </source>
</evidence>